<evidence type="ECO:0000256" key="1">
    <source>
        <dbReference type="ARBA" id="ARBA00004170"/>
    </source>
</evidence>
<evidence type="ECO:0000256" key="3">
    <source>
        <dbReference type="ARBA" id="ARBA00004555"/>
    </source>
</evidence>
<evidence type="ECO:0000256" key="6">
    <source>
        <dbReference type="ARBA" id="ARBA00022490"/>
    </source>
</evidence>
<reference evidence="21 22" key="1">
    <citation type="journal article" date="2019" name="Mol. Ecol. Resour.">
        <title>Improving Illumina assemblies with Hi-C and long reads: an example with the North African dromedary.</title>
        <authorList>
            <person name="Elbers J.P."/>
            <person name="Rogers M.F."/>
            <person name="Perelman P.L."/>
            <person name="Proskuryakova A.A."/>
            <person name="Serdyukova N.A."/>
            <person name="Johnson W.E."/>
            <person name="Horin P."/>
            <person name="Corander J."/>
            <person name="Murphy D."/>
            <person name="Burger P.A."/>
        </authorList>
    </citation>
    <scope>NUCLEOTIDE SEQUENCE [LARGE SCALE GENOMIC DNA]</scope>
    <source>
        <strain evidence="21">Drom800</strain>
        <tissue evidence="21">Blood</tissue>
    </source>
</reference>
<keyword evidence="13" id="KW-0106">Calcium</keyword>
<evidence type="ECO:0000256" key="18">
    <source>
        <dbReference type="SAM" id="MobiDB-lite"/>
    </source>
</evidence>
<keyword evidence="12" id="KW-0677">Repeat</keyword>
<gene>
    <name evidence="21" type="ORF">Cadr_000014876</name>
</gene>
<dbReference type="GO" id="GO:0003677">
    <property type="term" value="F:DNA binding"/>
    <property type="evidence" value="ECO:0007669"/>
    <property type="project" value="UniProtKB-KW"/>
</dbReference>
<evidence type="ECO:0000256" key="7">
    <source>
        <dbReference type="ARBA" id="ARBA00022525"/>
    </source>
</evidence>
<protein>
    <submittedName>
        <fullName evidence="21">Nucleobindin-2</fullName>
    </submittedName>
</protein>
<sequence>MKWRTILLQYCFLFITCVLTALEAVPIDIDKTKVKNTQPVDSAKIEPPSGRLSKELDLVSHHVRTKLDELKRQEVARLRMLIKAKLDSLQDTGIDHHALLKQFDHLNHLNPDKFESTDLDMLIKAATSDLEHYDKARHEEFKKYEMMKEHERREYLKTLNEEKRKEEESKFEEMKKKHENHPKVNHPGSKDQLKEVWEEADGLDPNDFDPKTFFKLHGDRFDININIYFFYVNSDGFLDEQELEALFTKELEKVYDPKNEEDDMVEMEEERLRMREHVMNEVDTNKDRLVTLEEFLKATEKKEFLEPDSWETLDQQQFFTEEELKEYENLISVQEIELKKKADELQKQKEELQRQHEQLEAQKLEYHQVVVQQMEQKKLQGISPSVPGGESKIQSHI</sequence>
<evidence type="ECO:0000256" key="10">
    <source>
        <dbReference type="ARBA" id="ARBA00022723"/>
    </source>
</evidence>
<feature type="region of interest" description="Disordered" evidence="18">
    <location>
        <begin position="159"/>
        <end position="189"/>
    </location>
</feature>
<evidence type="ECO:0000256" key="11">
    <source>
        <dbReference type="ARBA" id="ARBA00022729"/>
    </source>
</evidence>
<dbReference type="InterPro" id="IPR040250">
    <property type="entry name" value="Nucleobindin"/>
</dbReference>
<keyword evidence="15" id="KW-0238">DNA-binding</keyword>
<evidence type="ECO:0000313" key="21">
    <source>
        <dbReference type="EMBL" id="KAB1272736.1"/>
    </source>
</evidence>
<keyword evidence="9" id="KW-0344">Guanine-nucleotide releasing factor</keyword>
<dbReference type="GO" id="GO:0005509">
    <property type="term" value="F:calcium ion binding"/>
    <property type="evidence" value="ECO:0007669"/>
    <property type="project" value="InterPro"/>
</dbReference>
<keyword evidence="8" id="KW-0597">Phosphoprotein</keyword>
<evidence type="ECO:0000256" key="15">
    <source>
        <dbReference type="ARBA" id="ARBA00023125"/>
    </source>
</evidence>
<keyword evidence="10" id="KW-0479">Metal-binding</keyword>
<feature type="domain" description="EF-hand" evidence="20">
    <location>
        <begin position="270"/>
        <end position="305"/>
    </location>
</feature>
<evidence type="ECO:0000313" key="22">
    <source>
        <dbReference type="Proteomes" id="UP000299084"/>
    </source>
</evidence>
<dbReference type="GO" id="GO:0070062">
    <property type="term" value="C:extracellular exosome"/>
    <property type="evidence" value="ECO:0007669"/>
    <property type="project" value="TreeGrafter"/>
</dbReference>
<feature type="chain" id="PRO_5024292509" evidence="19">
    <location>
        <begin position="25"/>
        <end position="397"/>
    </location>
</feature>
<organism evidence="21 22">
    <name type="scientific">Camelus dromedarius</name>
    <name type="common">Dromedary</name>
    <name type="synonym">Arabian camel</name>
    <dbReference type="NCBI Taxonomy" id="9838"/>
    <lineage>
        <taxon>Eukaryota</taxon>
        <taxon>Metazoa</taxon>
        <taxon>Chordata</taxon>
        <taxon>Craniata</taxon>
        <taxon>Vertebrata</taxon>
        <taxon>Euteleostomi</taxon>
        <taxon>Mammalia</taxon>
        <taxon>Eutheria</taxon>
        <taxon>Laurasiatheria</taxon>
        <taxon>Artiodactyla</taxon>
        <taxon>Tylopoda</taxon>
        <taxon>Camelidae</taxon>
        <taxon>Camelus</taxon>
    </lineage>
</organism>
<dbReference type="STRING" id="9838.ENSCDRP00005022041"/>
<evidence type="ECO:0000256" key="12">
    <source>
        <dbReference type="ARBA" id="ARBA00022737"/>
    </source>
</evidence>
<feature type="compositionally biased region" description="Basic and acidic residues" evidence="18">
    <location>
        <begin position="159"/>
        <end position="176"/>
    </location>
</feature>
<evidence type="ECO:0000256" key="16">
    <source>
        <dbReference type="ARBA" id="ARBA00023136"/>
    </source>
</evidence>
<keyword evidence="6" id="KW-0963">Cytoplasm</keyword>
<comment type="caution">
    <text evidence="21">The sequence shown here is derived from an EMBL/GenBank/DDBJ whole genome shotgun (WGS) entry which is preliminary data.</text>
</comment>
<dbReference type="InterPro" id="IPR002048">
    <property type="entry name" value="EF_hand_dom"/>
</dbReference>
<dbReference type="PANTHER" id="PTHR19237">
    <property type="entry name" value="NUCLEOBINDIN"/>
    <property type="match status" value="1"/>
</dbReference>
<dbReference type="Pfam" id="PF25434">
    <property type="entry name" value="NUCB1_N"/>
    <property type="match status" value="1"/>
</dbReference>
<dbReference type="GO" id="GO:0005794">
    <property type="term" value="C:Golgi apparatus"/>
    <property type="evidence" value="ECO:0007669"/>
    <property type="project" value="UniProtKB-SubCell"/>
</dbReference>
<evidence type="ECO:0000256" key="14">
    <source>
        <dbReference type="ARBA" id="ARBA00023034"/>
    </source>
</evidence>
<dbReference type="InterPro" id="IPR018247">
    <property type="entry name" value="EF_Hand_1_Ca_BS"/>
</dbReference>
<evidence type="ECO:0000256" key="13">
    <source>
        <dbReference type="ARBA" id="ARBA00022837"/>
    </source>
</evidence>
<dbReference type="AlphaFoldDB" id="A0A5N4DNU8"/>
<evidence type="ECO:0000256" key="8">
    <source>
        <dbReference type="ARBA" id="ARBA00022553"/>
    </source>
</evidence>
<keyword evidence="22" id="KW-1185">Reference proteome</keyword>
<accession>A0A5N4DNU8</accession>
<feature type="signal peptide" evidence="19">
    <location>
        <begin position="1"/>
        <end position="24"/>
    </location>
</feature>
<evidence type="ECO:0000256" key="9">
    <source>
        <dbReference type="ARBA" id="ARBA00022658"/>
    </source>
</evidence>
<keyword evidence="17" id="KW-0175">Coiled coil</keyword>
<name>A0A5N4DNU8_CAMDR</name>
<dbReference type="PROSITE" id="PS50222">
    <property type="entry name" value="EF_HAND_2"/>
    <property type="match status" value="1"/>
</dbReference>
<dbReference type="GO" id="GO:0016020">
    <property type="term" value="C:membrane"/>
    <property type="evidence" value="ECO:0007669"/>
    <property type="project" value="UniProtKB-SubCell"/>
</dbReference>
<evidence type="ECO:0000259" key="20">
    <source>
        <dbReference type="PROSITE" id="PS50222"/>
    </source>
</evidence>
<keyword evidence="11 19" id="KW-0732">Signal</keyword>
<evidence type="ECO:0000256" key="4">
    <source>
        <dbReference type="ARBA" id="ARBA00004613"/>
    </source>
</evidence>
<dbReference type="Gene3D" id="1.10.238.10">
    <property type="entry name" value="EF-hand"/>
    <property type="match status" value="1"/>
</dbReference>
<dbReference type="InterPro" id="IPR057576">
    <property type="entry name" value="NUCB1_N"/>
</dbReference>
<keyword evidence="14" id="KW-0333">Golgi apparatus</keyword>
<evidence type="ECO:0000256" key="5">
    <source>
        <dbReference type="ARBA" id="ARBA00008063"/>
    </source>
</evidence>
<dbReference type="EMBL" id="JWIN03000010">
    <property type="protein sequence ID" value="KAB1272736.1"/>
    <property type="molecule type" value="Genomic_DNA"/>
</dbReference>
<dbReference type="GO" id="GO:0005793">
    <property type="term" value="C:endoplasmic reticulum-Golgi intermediate compartment"/>
    <property type="evidence" value="ECO:0007669"/>
    <property type="project" value="TreeGrafter"/>
</dbReference>
<dbReference type="PROSITE" id="PS00018">
    <property type="entry name" value="EF_HAND_1"/>
    <property type="match status" value="1"/>
</dbReference>
<comment type="subcellular location">
    <subcellularLocation>
        <location evidence="2">Cytoplasm</location>
    </subcellularLocation>
    <subcellularLocation>
        <location evidence="3">Golgi apparatus</location>
    </subcellularLocation>
    <subcellularLocation>
        <location evidence="1">Membrane</location>
        <topology evidence="1">Peripheral membrane protein</topology>
    </subcellularLocation>
    <subcellularLocation>
        <location evidence="4">Secreted</location>
    </subcellularLocation>
</comment>
<evidence type="ECO:0000256" key="19">
    <source>
        <dbReference type="SAM" id="SignalP"/>
    </source>
</evidence>
<feature type="coiled-coil region" evidence="17">
    <location>
        <begin position="324"/>
        <end position="369"/>
    </location>
</feature>
<keyword evidence="16" id="KW-0472">Membrane</keyword>
<dbReference type="SUPFAM" id="SSF47473">
    <property type="entry name" value="EF-hand"/>
    <property type="match status" value="1"/>
</dbReference>
<dbReference type="Proteomes" id="UP000299084">
    <property type="component" value="Unassembled WGS sequence"/>
</dbReference>
<dbReference type="InterPro" id="IPR011992">
    <property type="entry name" value="EF-hand-dom_pair"/>
</dbReference>
<evidence type="ECO:0000256" key="17">
    <source>
        <dbReference type="SAM" id="Coils"/>
    </source>
</evidence>
<dbReference type="GO" id="GO:0005085">
    <property type="term" value="F:guanyl-nucleotide exchange factor activity"/>
    <property type="evidence" value="ECO:0007669"/>
    <property type="project" value="UniProtKB-KW"/>
</dbReference>
<evidence type="ECO:0000256" key="2">
    <source>
        <dbReference type="ARBA" id="ARBA00004496"/>
    </source>
</evidence>
<proteinExistence type="inferred from homology"/>
<keyword evidence="7" id="KW-0964">Secreted</keyword>
<dbReference type="FunFam" id="1.10.238.10:FF:000045">
    <property type="entry name" value="Nucleobindin 2"/>
    <property type="match status" value="1"/>
</dbReference>
<comment type="similarity">
    <text evidence="5">Belongs to the nucleobindin family.</text>
</comment>
<dbReference type="PANTHER" id="PTHR19237:SF22">
    <property type="entry name" value="NUCLEOBINDIN-2"/>
    <property type="match status" value="1"/>
</dbReference>